<dbReference type="GO" id="GO:0016020">
    <property type="term" value="C:membrane"/>
    <property type="evidence" value="ECO:0007669"/>
    <property type="project" value="UniProtKB-SubCell"/>
</dbReference>
<dbReference type="Pfam" id="PF00209">
    <property type="entry name" value="SNF"/>
    <property type="match status" value="2"/>
</dbReference>
<dbReference type="InterPro" id="IPR000175">
    <property type="entry name" value="Na/ntran_symport"/>
</dbReference>
<evidence type="ECO:0000256" key="1">
    <source>
        <dbReference type="ARBA" id="ARBA00004141"/>
    </source>
</evidence>
<dbReference type="NCBIfam" id="NF037979">
    <property type="entry name" value="Na_transp"/>
    <property type="match status" value="1"/>
</dbReference>
<organism evidence="6 7">
    <name type="scientific">Parasutterella excrementihominis</name>
    <dbReference type="NCBI Taxonomy" id="487175"/>
    <lineage>
        <taxon>Bacteria</taxon>
        <taxon>Pseudomonadati</taxon>
        <taxon>Pseudomonadota</taxon>
        <taxon>Betaproteobacteria</taxon>
        <taxon>Burkholderiales</taxon>
        <taxon>Sutterellaceae</taxon>
        <taxon>Parasutterella</taxon>
    </lineage>
</organism>
<reference evidence="6 7" key="1">
    <citation type="journal article" date="2019" name="Nat. Med.">
        <title>A library of human gut bacterial isolates paired with longitudinal multiomics data enables mechanistic microbiome research.</title>
        <authorList>
            <person name="Poyet M."/>
            <person name="Groussin M."/>
            <person name="Gibbons S.M."/>
            <person name="Avila-Pacheco J."/>
            <person name="Jiang X."/>
            <person name="Kearney S.M."/>
            <person name="Perrotta A.R."/>
            <person name="Berdy B."/>
            <person name="Zhao S."/>
            <person name="Lieberman T.D."/>
            <person name="Swanson P.K."/>
            <person name="Smith M."/>
            <person name="Roesemann S."/>
            <person name="Alexander J.E."/>
            <person name="Rich S.A."/>
            <person name="Livny J."/>
            <person name="Vlamakis H."/>
            <person name="Clish C."/>
            <person name="Bullock K."/>
            <person name="Deik A."/>
            <person name="Scott J."/>
            <person name="Pierce K.A."/>
            <person name="Xavier R.J."/>
            <person name="Alm E.J."/>
        </authorList>
    </citation>
    <scope>NUCLEOTIDE SEQUENCE [LARGE SCALE GENOMIC DNA]</scope>
    <source>
        <strain evidence="6 7">BIOML-A2</strain>
    </source>
</reference>
<dbReference type="SUPFAM" id="SSF161070">
    <property type="entry name" value="SNF-like"/>
    <property type="match status" value="1"/>
</dbReference>
<dbReference type="AlphaFoldDB" id="A0A6I3S8Q0"/>
<dbReference type="InterPro" id="IPR047218">
    <property type="entry name" value="YocR/YhdH-like"/>
</dbReference>
<comment type="subcellular location">
    <subcellularLocation>
        <location evidence="1">Membrane</location>
        <topology evidence="1">Multi-pass membrane protein</topology>
    </subcellularLocation>
</comment>
<evidence type="ECO:0000313" key="7">
    <source>
        <dbReference type="Proteomes" id="UP000462362"/>
    </source>
</evidence>
<dbReference type="PRINTS" id="PR00176">
    <property type="entry name" value="NANEUSMPORT"/>
</dbReference>
<dbReference type="PANTHER" id="PTHR42948:SF1">
    <property type="entry name" value="TRANSPORTER"/>
    <property type="match status" value="1"/>
</dbReference>
<dbReference type="Proteomes" id="UP000462362">
    <property type="component" value="Unassembled WGS sequence"/>
</dbReference>
<dbReference type="EMBL" id="WNCL01000044">
    <property type="protein sequence ID" value="MTU44071.1"/>
    <property type="molecule type" value="Genomic_DNA"/>
</dbReference>
<dbReference type="InterPro" id="IPR037272">
    <property type="entry name" value="SNS_sf"/>
</dbReference>
<keyword evidence="5" id="KW-0472">Membrane</keyword>
<dbReference type="CDD" id="cd10336">
    <property type="entry name" value="SLC6sbd_Tyt1-Like"/>
    <property type="match status" value="1"/>
</dbReference>
<dbReference type="PANTHER" id="PTHR42948">
    <property type="entry name" value="TRANSPORTER"/>
    <property type="match status" value="1"/>
</dbReference>
<gene>
    <name evidence="6" type="ORF">GMD42_10755</name>
</gene>
<sequence>MSQASKQQEKTFTGKVGFVLASVGAAIGLGAIWKFPYMAGAEGGAAFLLPYIIFSFTLAFGLLLTEITLGKAGKGGIVTAYRNLGGPFWSVLGYLGIIIGFVVLSFYSVVGGWCLLYFFEAIIGFPSADPETLGALFGSLSSSPWVAISAQVGFLALVGFVVAFGIRGGIELCSKILMPMLFIFMIILIITGLMQPGAMKGVEYLFLPDFSKFSWKTLLDSMGLVFFSFSVGAGCMITYGAYIDDKTELVSSTFWIVVLSLLISLMAGLMILPANFAFGMDPAAGPGLTFITMPVIFAKLPFGYLFSIVFFFCLIIAALTSAVSMLEIDITWMVQELNMKRATAVTVCLLFMLILSIPCALSFGLLADYKIFGKTAFDLADFFVSNLGLPIGGIIACLLAAWFAWDKVHTHWTSLQNYPGWKKVLRVCIGILCPALVLAVLISGLMN</sequence>
<name>A0A6I3S8Q0_9BURK</name>
<dbReference type="RefSeq" id="WP_008811824.1">
    <property type="nucleotide sequence ID" value="NZ_CAJUON010000029.1"/>
</dbReference>
<evidence type="ECO:0000256" key="5">
    <source>
        <dbReference type="ARBA" id="ARBA00023136"/>
    </source>
</evidence>
<protein>
    <submittedName>
        <fullName evidence="6">Sodium-dependent transporter</fullName>
    </submittedName>
</protein>
<keyword evidence="3" id="KW-0812">Transmembrane</keyword>
<evidence type="ECO:0000256" key="4">
    <source>
        <dbReference type="ARBA" id="ARBA00022989"/>
    </source>
</evidence>
<accession>A0A6I3S8Q0</accession>
<dbReference type="GeneID" id="43349158"/>
<evidence type="ECO:0000256" key="2">
    <source>
        <dbReference type="ARBA" id="ARBA00022448"/>
    </source>
</evidence>
<evidence type="ECO:0000256" key="3">
    <source>
        <dbReference type="ARBA" id="ARBA00022692"/>
    </source>
</evidence>
<keyword evidence="2" id="KW-0813">Transport</keyword>
<dbReference type="PROSITE" id="PS50267">
    <property type="entry name" value="NA_NEUROTRAN_SYMP_3"/>
    <property type="match status" value="1"/>
</dbReference>
<keyword evidence="4" id="KW-1133">Transmembrane helix</keyword>
<comment type="caution">
    <text evidence="6">The sequence shown here is derived from an EMBL/GenBank/DDBJ whole genome shotgun (WGS) entry which is preliminary data.</text>
</comment>
<evidence type="ECO:0000313" key="6">
    <source>
        <dbReference type="EMBL" id="MTU44071.1"/>
    </source>
</evidence>
<proteinExistence type="predicted"/>